<evidence type="ECO:0000313" key="1">
    <source>
        <dbReference type="EMBL" id="KAG2211007.1"/>
    </source>
</evidence>
<organism evidence="1 2">
    <name type="scientific">Mucor saturninus</name>
    <dbReference type="NCBI Taxonomy" id="64648"/>
    <lineage>
        <taxon>Eukaryota</taxon>
        <taxon>Fungi</taxon>
        <taxon>Fungi incertae sedis</taxon>
        <taxon>Mucoromycota</taxon>
        <taxon>Mucoromycotina</taxon>
        <taxon>Mucoromycetes</taxon>
        <taxon>Mucorales</taxon>
        <taxon>Mucorineae</taxon>
        <taxon>Mucoraceae</taxon>
        <taxon>Mucor</taxon>
    </lineage>
</organism>
<dbReference type="Proteomes" id="UP000603453">
    <property type="component" value="Unassembled WGS sequence"/>
</dbReference>
<dbReference type="EMBL" id="JAEPRD010000010">
    <property type="protein sequence ID" value="KAG2211007.1"/>
    <property type="molecule type" value="Genomic_DNA"/>
</dbReference>
<gene>
    <name evidence="1" type="ORF">INT47_000167</name>
</gene>
<name>A0A8H7RHD6_9FUNG</name>
<dbReference type="AlphaFoldDB" id="A0A8H7RHD6"/>
<protein>
    <submittedName>
        <fullName evidence="1">Uncharacterized protein</fullName>
    </submittedName>
</protein>
<sequence>MAIHIDTFKMNSEALKIMNTSSTSQTVSPIVAPPAREFLKNEDRLFKNSRRITMHQRPIAAVPKIRPSWWKGH</sequence>
<keyword evidence="2" id="KW-1185">Reference proteome</keyword>
<proteinExistence type="predicted"/>
<comment type="caution">
    <text evidence="1">The sequence shown here is derived from an EMBL/GenBank/DDBJ whole genome shotgun (WGS) entry which is preliminary data.</text>
</comment>
<evidence type="ECO:0000313" key="2">
    <source>
        <dbReference type="Proteomes" id="UP000603453"/>
    </source>
</evidence>
<reference evidence="1" key="1">
    <citation type="submission" date="2020-12" db="EMBL/GenBank/DDBJ databases">
        <title>Metabolic potential, ecology and presence of endohyphal bacteria is reflected in genomic diversity of Mucoromycotina.</title>
        <authorList>
            <person name="Muszewska A."/>
            <person name="Okrasinska A."/>
            <person name="Steczkiewicz K."/>
            <person name="Drgas O."/>
            <person name="Orlowska M."/>
            <person name="Perlinska-Lenart U."/>
            <person name="Aleksandrzak-Piekarczyk T."/>
            <person name="Szatraj K."/>
            <person name="Zielenkiewicz U."/>
            <person name="Pilsyk S."/>
            <person name="Malc E."/>
            <person name="Mieczkowski P."/>
            <person name="Kruszewska J.S."/>
            <person name="Biernat P."/>
            <person name="Pawlowska J."/>
        </authorList>
    </citation>
    <scope>NUCLEOTIDE SEQUENCE</scope>
    <source>
        <strain evidence="1">WA0000017839</strain>
    </source>
</reference>
<accession>A0A8H7RHD6</accession>